<keyword evidence="3" id="KW-0804">Transcription</keyword>
<dbReference type="SMART" id="SM00421">
    <property type="entry name" value="HTH_LUXR"/>
    <property type="match status" value="1"/>
</dbReference>
<keyword evidence="6" id="KW-1185">Reference proteome</keyword>
<dbReference type="PANTHER" id="PTHR44688:SF16">
    <property type="entry name" value="DNA-BINDING TRANSCRIPTIONAL ACTIVATOR DEVR_DOSR"/>
    <property type="match status" value="1"/>
</dbReference>
<dbReference type="Gene3D" id="1.10.10.10">
    <property type="entry name" value="Winged helix-like DNA-binding domain superfamily/Winged helix DNA-binding domain"/>
    <property type="match status" value="1"/>
</dbReference>
<dbReference type="SUPFAM" id="SSF75516">
    <property type="entry name" value="Pheromone-binding domain of LuxR-like quorum-sensing transcription factors"/>
    <property type="match status" value="1"/>
</dbReference>
<protein>
    <submittedName>
        <fullName evidence="5">LuxR family transcriptional regulator</fullName>
    </submittedName>
</protein>
<proteinExistence type="predicted"/>
<evidence type="ECO:0000256" key="3">
    <source>
        <dbReference type="ARBA" id="ARBA00023163"/>
    </source>
</evidence>
<dbReference type="InterPro" id="IPR036388">
    <property type="entry name" value="WH-like_DNA-bd_sf"/>
</dbReference>
<accession>A0ABT7AEP4</accession>
<dbReference type="Proteomes" id="UP001321492">
    <property type="component" value="Unassembled WGS sequence"/>
</dbReference>
<evidence type="ECO:0000259" key="4">
    <source>
        <dbReference type="PROSITE" id="PS50043"/>
    </source>
</evidence>
<comment type="caution">
    <text evidence="5">The sequence shown here is derived from an EMBL/GenBank/DDBJ whole genome shotgun (WGS) entry which is preliminary data.</text>
</comment>
<reference evidence="5 6" key="1">
    <citation type="submission" date="2023-05" db="EMBL/GenBank/DDBJ databases">
        <title>Chelatococcus sp. nov., a moderately thermophilic bacterium isolated from hot spring microbial mat.</title>
        <authorList>
            <person name="Hu C.-J."/>
            <person name="Li W.-J."/>
        </authorList>
    </citation>
    <scope>NUCLEOTIDE SEQUENCE [LARGE SCALE GENOMIC DNA]</scope>
    <source>
        <strain evidence="5 6">SYSU G07232</strain>
    </source>
</reference>
<dbReference type="CDD" id="cd06170">
    <property type="entry name" value="LuxR_C_like"/>
    <property type="match status" value="1"/>
</dbReference>
<dbReference type="InterPro" id="IPR016032">
    <property type="entry name" value="Sig_transdc_resp-reg_C-effctor"/>
</dbReference>
<dbReference type="PROSITE" id="PS00622">
    <property type="entry name" value="HTH_LUXR_1"/>
    <property type="match status" value="1"/>
</dbReference>
<dbReference type="PROSITE" id="PS50043">
    <property type="entry name" value="HTH_LUXR_2"/>
    <property type="match status" value="1"/>
</dbReference>
<dbReference type="InterPro" id="IPR036693">
    <property type="entry name" value="TF_LuxR_autoind-bd_dom_sf"/>
</dbReference>
<evidence type="ECO:0000313" key="6">
    <source>
        <dbReference type="Proteomes" id="UP001321492"/>
    </source>
</evidence>
<dbReference type="Gene3D" id="3.30.450.80">
    <property type="entry name" value="Transcription factor LuxR-like, autoinducer-binding domain"/>
    <property type="match status" value="1"/>
</dbReference>
<dbReference type="Pfam" id="PF03472">
    <property type="entry name" value="Autoind_bind"/>
    <property type="match status" value="1"/>
</dbReference>
<dbReference type="InterPro" id="IPR005143">
    <property type="entry name" value="TF_LuxR_autoind-bd_dom"/>
</dbReference>
<keyword evidence="2" id="KW-0238">DNA-binding</keyword>
<evidence type="ECO:0000256" key="1">
    <source>
        <dbReference type="ARBA" id="ARBA00023015"/>
    </source>
</evidence>
<dbReference type="RefSeq" id="WP_283739552.1">
    <property type="nucleotide sequence ID" value="NZ_JASJEV010000002.1"/>
</dbReference>
<organism evidence="5 6">
    <name type="scientific">Chelatococcus albus</name>
    <dbReference type="NCBI Taxonomy" id="3047466"/>
    <lineage>
        <taxon>Bacteria</taxon>
        <taxon>Pseudomonadati</taxon>
        <taxon>Pseudomonadota</taxon>
        <taxon>Alphaproteobacteria</taxon>
        <taxon>Hyphomicrobiales</taxon>
        <taxon>Chelatococcaceae</taxon>
        <taxon>Chelatococcus</taxon>
    </lineage>
</organism>
<name>A0ABT7AEP4_9HYPH</name>
<dbReference type="InterPro" id="IPR000792">
    <property type="entry name" value="Tscrpt_reg_LuxR_C"/>
</dbReference>
<evidence type="ECO:0000313" key="5">
    <source>
        <dbReference type="EMBL" id="MDJ1157570.1"/>
    </source>
</evidence>
<keyword evidence="1" id="KW-0805">Transcription regulation</keyword>
<dbReference type="SUPFAM" id="SSF46894">
    <property type="entry name" value="C-terminal effector domain of the bipartite response regulators"/>
    <property type="match status" value="1"/>
</dbReference>
<dbReference type="EMBL" id="JASJEV010000002">
    <property type="protein sequence ID" value="MDJ1157570.1"/>
    <property type="molecule type" value="Genomic_DNA"/>
</dbReference>
<sequence>MTGQSVDYGRGAFEFIERVCALRSATDVVRLFHEALGRFGYETFIITGLPNGGQRFEQLVLLKHWPAGWFDLYTREGYILDDPVAVQCRRTVEPFEWASAPYDPQRHPRSAEIMRRAADFGMTNGLCVPIHGFVGLEACVSAGGSDLDLSPQAKAAVHLMAIYACNRARQLLAPLAEPRKPLLTSREREVMTWTAMGKSAWEIGCILRISAPTVNKHVASAMHKLGAANKTHAVARAIERREVNI</sequence>
<evidence type="ECO:0000256" key="2">
    <source>
        <dbReference type="ARBA" id="ARBA00023125"/>
    </source>
</evidence>
<feature type="domain" description="HTH luxR-type" evidence="4">
    <location>
        <begin position="176"/>
        <end position="241"/>
    </location>
</feature>
<dbReference type="Pfam" id="PF00196">
    <property type="entry name" value="GerE"/>
    <property type="match status" value="1"/>
</dbReference>
<dbReference type="PRINTS" id="PR00038">
    <property type="entry name" value="HTHLUXR"/>
</dbReference>
<dbReference type="PANTHER" id="PTHR44688">
    <property type="entry name" value="DNA-BINDING TRANSCRIPTIONAL ACTIVATOR DEVR_DOSR"/>
    <property type="match status" value="1"/>
</dbReference>
<gene>
    <name evidence="5" type="ORF">QNA08_04870</name>
</gene>